<evidence type="ECO:0000313" key="3">
    <source>
        <dbReference type="Proteomes" id="UP001501470"/>
    </source>
</evidence>
<evidence type="ECO:0000256" key="1">
    <source>
        <dbReference type="SAM" id="MobiDB-lite"/>
    </source>
</evidence>
<dbReference type="EMBL" id="BAAAQD010000011">
    <property type="protein sequence ID" value="GAA1531665.1"/>
    <property type="molecule type" value="Genomic_DNA"/>
</dbReference>
<feature type="compositionally biased region" description="Basic and acidic residues" evidence="1">
    <location>
        <begin position="162"/>
        <end position="171"/>
    </location>
</feature>
<sequence>MGALVAGDDPAVGEDDLRGAQPVAGEAVQAAEDAEPAAEGQAGDADARAAAGRDRPAGPVERVVHAGEGRPRADADHAVTHRHRVHRRQVDDHAGGGGAAREVVPAAAQDGGQSLLPDERDRRGDGRRRAAPHHREGPHVVEPWVGRPPQRLEPGGPRQRHLVRDPGERRPAGRRRLRHGCDGTTAGGGGA</sequence>
<feature type="compositionally biased region" description="Basic and acidic residues" evidence="1">
    <location>
        <begin position="117"/>
        <end position="139"/>
    </location>
</feature>
<comment type="caution">
    <text evidence="2">The sequence shown here is derived from an EMBL/GenBank/DDBJ whole genome shotgun (WGS) entry which is preliminary data.</text>
</comment>
<gene>
    <name evidence="2" type="ORF">GCM10009827_056790</name>
</gene>
<feature type="compositionally biased region" description="Basic and acidic residues" evidence="1">
    <location>
        <begin position="45"/>
        <end position="79"/>
    </location>
</feature>
<feature type="region of interest" description="Disordered" evidence="1">
    <location>
        <begin position="1"/>
        <end position="191"/>
    </location>
</feature>
<reference evidence="3" key="1">
    <citation type="journal article" date="2019" name="Int. J. Syst. Evol. Microbiol.">
        <title>The Global Catalogue of Microorganisms (GCM) 10K type strain sequencing project: providing services to taxonomists for standard genome sequencing and annotation.</title>
        <authorList>
            <consortium name="The Broad Institute Genomics Platform"/>
            <consortium name="The Broad Institute Genome Sequencing Center for Infectious Disease"/>
            <person name="Wu L."/>
            <person name="Ma J."/>
        </authorList>
    </citation>
    <scope>NUCLEOTIDE SEQUENCE [LARGE SCALE GENOMIC DNA]</scope>
    <source>
        <strain evidence="3">JCM 15933</strain>
    </source>
</reference>
<name>A0ABP4LVI9_9ACTN</name>
<evidence type="ECO:0000313" key="2">
    <source>
        <dbReference type="EMBL" id="GAA1531665.1"/>
    </source>
</evidence>
<protein>
    <submittedName>
        <fullName evidence="2">Uncharacterized protein</fullName>
    </submittedName>
</protein>
<accession>A0ABP4LVI9</accession>
<keyword evidence="3" id="KW-1185">Reference proteome</keyword>
<feature type="compositionally biased region" description="Low complexity" evidence="1">
    <location>
        <begin position="26"/>
        <end position="44"/>
    </location>
</feature>
<organism evidence="2 3">
    <name type="scientific">Dactylosporangium maewongense</name>
    <dbReference type="NCBI Taxonomy" id="634393"/>
    <lineage>
        <taxon>Bacteria</taxon>
        <taxon>Bacillati</taxon>
        <taxon>Actinomycetota</taxon>
        <taxon>Actinomycetes</taxon>
        <taxon>Micromonosporales</taxon>
        <taxon>Micromonosporaceae</taxon>
        <taxon>Dactylosporangium</taxon>
    </lineage>
</organism>
<dbReference type="Proteomes" id="UP001501470">
    <property type="component" value="Unassembled WGS sequence"/>
</dbReference>
<proteinExistence type="predicted"/>